<feature type="domain" description="ChsH2 C-terminal OB-fold" evidence="1">
    <location>
        <begin position="52"/>
        <end position="116"/>
    </location>
</feature>
<dbReference type="EMBL" id="JACIDZ010000014">
    <property type="protein sequence ID" value="MBB4123781.1"/>
    <property type="molecule type" value="Genomic_DNA"/>
</dbReference>
<dbReference type="AlphaFoldDB" id="A0A7W6KM51"/>
<keyword evidence="4" id="KW-1185">Reference proteome</keyword>
<sequence>MTAHLPASGPDLEFQAHVEDGRLWLQTCQDCDTAIFMPRIICPHCGSLRLAWHPASGLGTVYSRTVLYGRPKPGDTRPSRHALVLVDLDDGPRMMSRLPDTDPDDITIGMRVKARIEGETGQRFVVFDPSAEANA</sequence>
<evidence type="ECO:0000313" key="3">
    <source>
        <dbReference type="EMBL" id="MBB4123781.1"/>
    </source>
</evidence>
<dbReference type="Pfam" id="PF12172">
    <property type="entry name" value="zf-ChsH2"/>
    <property type="match status" value="1"/>
</dbReference>
<gene>
    <name evidence="3" type="ORF">GGR30_003729</name>
</gene>
<feature type="domain" description="ChsH2 rubredoxin-like zinc ribbon" evidence="2">
    <location>
        <begin position="19"/>
        <end position="49"/>
    </location>
</feature>
<comment type="caution">
    <text evidence="3">The sequence shown here is derived from an EMBL/GenBank/DDBJ whole genome shotgun (WGS) entry which is preliminary data.</text>
</comment>
<dbReference type="InterPro" id="IPR002878">
    <property type="entry name" value="ChsH2_C"/>
</dbReference>
<dbReference type="Gene3D" id="6.10.30.10">
    <property type="match status" value="1"/>
</dbReference>
<dbReference type="SUPFAM" id="SSF50249">
    <property type="entry name" value="Nucleic acid-binding proteins"/>
    <property type="match status" value="1"/>
</dbReference>
<dbReference type="InterPro" id="IPR012340">
    <property type="entry name" value="NA-bd_OB-fold"/>
</dbReference>
<accession>A0A7W6KM51</accession>
<proteinExistence type="predicted"/>
<reference evidence="3 4" key="1">
    <citation type="submission" date="2020-08" db="EMBL/GenBank/DDBJ databases">
        <title>Genomic Encyclopedia of Type Strains, Phase IV (KMG-IV): sequencing the most valuable type-strain genomes for metagenomic binning, comparative biology and taxonomic classification.</title>
        <authorList>
            <person name="Goeker M."/>
        </authorList>
    </citation>
    <scope>NUCLEOTIDE SEQUENCE [LARGE SCALE GENOMIC DNA]</scope>
    <source>
        <strain evidence="3 4">DSM 28101</strain>
    </source>
</reference>
<dbReference type="PANTHER" id="PTHR34075:SF5">
    <property type="entry name" value="BLR3430 PROTEIN"/>
    <property type="match status" value="1"/>
</dbReference>
<protein>
    <submittedName>
        <fullName evidence="3">Putative OB-fold protein</fullName>
    </submittedName>
</protein>
<dbReference type="RefSeq" id="WP_183489404.1">
    <property type="nucleotide sequence ID" value="NZ_JACIDZ010000014.1"/>
</dbReference>
<evidence type="ECO:0000259" key="2">
    <source>
        <dbReference type="Pfam" id="PF12172"/>
    </source>
</evidence>
<dbReference type="Proteomes" id="UP000530571">
    <property type="component" value="Unassembled WGS sequence"/>
</dbReference>
<name>A0A7W6KM51_9HYPH</name>
<dbReference type="PANTHER" id="PTHR34075">
    <property type="entry name" value="BLR3430 PROTEIN"/>
    <property type="match status" value="1"/>
</dbReference>
<dbReference type="InterPro" id="IPR052513">
    <property type="entry name" value="Thioester_dehydratase-like"/>
</dbReference>
<evidence type="ECO:0000313" key="4">
    <source>
        <dbReference type="Proteomes" id="UP000530571"/>
    </source>
</evidence>
<evidence type="ECO:0000259" key="1">
    <source>
        <dbReference type="Pfam" id="PF01796"/>
    </source>
</evidence>
<dbReference type="InterPro" id="IPR022002">
    <property type="entry name" value="ChsH2_Znr"/>
</dbReference>
<dbReference type="Pfam" id="PF01796">
    <property type="entry name" value="OB_ChsH2_C"/>
    <property type="match status" value="1"/>
</dbReference>
<organism evidence="3 4">
    <name type="scientific">Martelella radicis</name>
    <dbReference type="NCBI Taxonomy" id="1397476"/>
    <lineage>
        <taxon>Bacteria</taxon>
        <taxon>Pseudomonadati</taxon>
        <taxon>Pseudomonadota</taxon>
        <taxon>Alphaproteobacteria</taxon>
        <taxon>Hyphomicrobiales</taxon>
        <taxon>Aurantimonadaceae</taxon>
        <taxon>Martelella</taxon>
    </lineage>
</organism>